<evidence type="ECO:0000256" key="7">
    <source>
        <dbReference type="SAM" id="SignalP"/>
    </source>
</evidence>
<keyword evidence="3 7" id="KW-0732">Signal</keyword>
<evidence type="ECO:0000256" key="4">
    <source>
        <dbReference type="ARBA" id="ARBA00022737"/>
    </source>
</evidence>
<dbReference type="GO" id="GO:0005737">
    <property type="term" value="C:cytoplasm"/>
    <property type="evidence" value="ECO:0007669"/>
    <property type="project" value="UniProtKB-ARBA"/>
</dbReference>
<dbReference type="Gene3D" id="1.10.225.10">
    <property type="entry name" value="Saposin-like"/>
    <property type="match status" value="7"/>
</dbReference>
<evidence type="ECO:0000259" key="9">
    <source>
        <dbReference type="PROSITE" id="PS51110"/>
    </source>
</evidence>
<dbReference type="PANTHER" id="PTHR11480:SF3">
    <property type="entry name" value="BCDNA.GH08312"/>
    <property type="match status" value="1"/>
</dbReference>
<dbReference type="InterPro" id="IPR008139">
    <property type="entry name" value="SaposinB_dom"/>
</dbReference>
<feature type="domain" description="Saposin B-type" evidence="8">
    <location>
        <begin position="640"/>
        <end position="721"/>
    </location>
</feature>
<keyword evidence="4" id="KW-0677">Repeat</keyword>
<keyword evidence="2" id="KW-0964">Secreted</keyword>
<comment type="caution">
    <text evidence="10">The sequence shown here is derived from an EMBL/GenBank/DDBJ whole genome shotgun (WGS) entry which is preliminary data.</text>
</comment>
<accession>A0ABD1EXY8</accession>
<keyword evidence="5" id="KW-1015">Disulfide bond</keyword>
<dbReference type="SUPFAM" id="SSF47862">
    <property type="entry name" value="Saposin"/>
    <property type="match status" value="6"/>
</dbReference>
<comment type="subcellular location">
    <subcellularLocation>
        <location evidence="1">Secreted</location>
    </subcellularLocation>
</comment>
<evidence type="ECO:0000256" key="3">
    <source>
        <dbReference type="ARBA" id="ARBA00022729"/>
    </source>
</evidence>
<dbReference type="Proteomes" id="UP001566132">
    <property type="component" value="Unassembled WGS sequence"/>
</dbReference>
<keyword evidence="6" id="KW-0325">Glycoprotein</keyword>
<dbReference type="SMART" id="SM00162">
    <property type="entry name" value="SAPA"/>
    <property type="match status" value="1"/>
</dbReference>
<feature type="domain" description="Saposin A-type" evidence="9">
    <location>
        <begin position="28"/>
        <end position="68"/>
    </location>
</feature>
<sequence length="816" mass="91586">MKIVIFGLLTLFGVSLAILLPQPAQRKHLLGEKECTYGPSYWCQNLTNAAGCRATKHCIQTVWIHKKYPPDTSSICDTCKTMVKQARDQLLSNETQEEIKEVFEGSCALLHIKPIVKECDKIADEFIPELVDTLASEMDPQTVCAVAGLCNSVRITQLLAEAEQGVSKKFADDSPSRNKCDDCNTVMDIVVKKFNNMNQEEFLESALRVCGKLNSFSDACSNLVITNLQDIYNYLKQNLNAGDVCLLSGECYANFHKHDIQITPMSKIGYVPVKGEKDDLPCELCEQLVNHLRDILTANTTEAEFKQVLEGLCKETKSTFRSECLSLVNTYYDVIYNDLVKGLNANSTCELIGICPGNSKDIGVVAPLLTPEAIEALNSNQALRQGSRHGLEVRVMKPKEEKLPEVNMSMQLPIDRLMPAHLQVYNQQFCVFCQYFLHYVQNEITDPTVEDEVKEVIDKACSKLPRSVNATCVEFVNTYEPALVAILAQEIDPSQICPLIKACPSQEDSIQAVDIFQTAKSSSQCPLCLYAVTELESMIKGKRTKEEIEESLKKLCDHLPGNLKPECVDFVNTYTNELIEMLVADFKPQEVCVYLKLCTDDTPVMKQTIVREEHELWGGDTETNVIFDDTYNGHQIEAFHDEKCVLCEFIMKEIDDQLKNKKTDDEIKNIVHDICKVMPKSVEKSCDNFVNQYADAIIILLQEAMDPSSICSYLKFCKQQNPLEFVKTEASKCGVCTIAADIMQAVLRNPKIGKSIEHIFEKTCRGIPPNMKKTCEEMTKEKGIEFVALLSRENSKPDSVCFALNYCNSLGQVAVN</sequence>
<gene>
    <name evidence="10" type="ORF">ABEB36_005353</name>
</gene>
<dbReference type="FunFam" id="1.10.225.10:FF:000002">
    <property type="entry name" value="prosaposin isoform X2"/>
    <property type="match status" value="2"/>
</dbReference>
<protein>
    <recommendedName>
        <fullName evidence="12">Prosaposin</fullName>
    </recommendedName>
</protein>
<dbReference type="InterPro" id="IPR003119">
    <property type="entry name" value="SAP_A"/>
</dbReference>
<reference evidence="10 11" key="1">
    <citation type="submission" date="2024-05" db="EMBL/GenBank/DDBJ databases">
        <title>Genetic variation in Jamaican populations of the coffee berry borer (Hypothenemus hampei).</title>
        <authorList>
            <person name="Errbii M."/>
            <person name="Myrie A."/>
        </authorList>
    </citation>
    <scope>NUCLEOTIDE SEQUENCE [LARGE SCALE GENOMIC DNA]</scope>
    <source>
        <strain evidence="10">JA-Hopewell-2020-01-JO</strain>
        <tissue evidence="10">Whole body</tissue>
    </source>
</reference>
<evidence type="ECO:0000256" key="5">
    <source>
        <dbReference type="ARBA" id="ARBA00023157"/>
    </source>
</evidence>
<dbReference type="SMART" id="SM00741">
    <property type="entry name" value="SapB"/>
    <property type="match status" value="7"/>
</dbReference>
<feature type="domain" description="Saposin B-type" evidence="8">
    <location>
        <begin position="426"/>
        <end position="507"/>
    </location>
</feature>
<evidence type="ECO:0000256" key="2">
    <source>
        <dbReference type="ARBA" id="ARBA00022525"/>
    </source>
</evidence>
<evidence type="ECO:0000256" key="1">
    <source>
        <dbReference type="ARBA" id="ARBA00004613"/>
    </source>
</evidence>
<organism evidence="10 11">
    <name type="scientific">Hypothenemus hampei</name>
    <name type="common">Coffee berry borer</name>
    <dbReference type="NCBI Taxonomy" id="57062"/>
    <lineage>
        <taxon>Eukaryota</taxon>
        <taxon>Metazoa</taxon>
        <taxon>Ecdysozoa</taxon>
        <taxon>Arthropoda</taxon>
        <taxon>Hexapoda</taxon>
        <taxon>Insecta</taxon>
        <taxon>Pterygota</taxon>
        <taxon>Neoptera</taxon>
        <taxon>Endopterygota</taxon>
        <taxon>Coleoptera</taxon>
        <taxon>Polyphaga</taxon>
        <taxon>Cucujiformia</taxon>
        <taxon>Curculionidae</taxon>
        <taxon>Scolytinae</taxon>
        <taxon>Hypothenemus</taxon>
    </lineage>
</organism>
<feature type="domain" description="Saposin B-type" evidence="8">
    <location>
        <begin position="176"/>
        <end position="255"/>
    </location>
</feature>
<dbReference type="InterPro" id="IPR011001">
    <property type="entry name" value="Saposin-like"/>
</dbReference>
<name>A0ABD1EXY8_HYPHA</name>
<keyword evidence="11" id="KW-1185">Reference proteome</keyword>
<feature type="signal peptide" evidence="7">
    <location>
        <begin position="1"/>
        <end position="17"/>
    </location>
</feature>
<dbReference type="EMBL" id="JBDJPC010000004">
    <property type="protein sequence ID" value="KAL1505900.1"/>
    <property type="molecule type" value="Genomic_DNA"/>
</dbReference>
<evidence type="ECO:0000313" key="11">
    <source>
        <dbReference type="Proteomes" id="UP001566132"/>
    </source>
</evidence>
<evidence type="ECO:0000313" key="10">
    <source>
        <dbReference type="EMBL" id="KAL1505900.1"/>
    </source>
</evidence>
<evidence type="ECO:0000256" key="6">
    <source>
        <dbReference type="ARBA" id="ARBA00023180"/>
    </source>
</evidence>
<dbReference type="Pfam" id="PF05184">
    <property type="entry name" value="SapB_1"/>
    <property type="match status" value="5"/>
</dbReference>
<proteinExistence type="predicted"/>
<dbReference type="AlphaFoldDB" id="A0ABD1EXY8"/>
<dbReference type="Pfam" id="PF03489">
    <property type="entry name" value="SapB_2"/>
    <property type="match status" value="5"/>
</dbReference>
<dbReference type="InterPro" id="IPR007856">
    <property type="entry name" value="SapB_1"/>
</dbReference>
<dbReference type="Pfam" id="PF02199">
    <property type="entry name" value="SapA"/>
    <property type="match status" value="1"/>
</dbReference>
<dbReference type="PROSITE" id="PS50015">
    <property type="entry name" value="SAP_B"/>
    <property type="match status" value="7"/>
</dbReference>
<dbReference type="PANTHER" id="PTHR11480">
    <property type="entry name" value="SAPOSIN-RELATED"/>
    <property type="match status" value="1"/>
</dbReference>
<feature type="domain" description="Saposin B-type" evidence="8">
    <location>
        <begin position="72"/>
        <end position="154"/>
    </location>
</feature>
<feature type="chain" id="PRO_5044876323" description="Prosaposin" evidence="7">
    <location>
        <begin position="18"/>
        <end position="816"/>
    </location>
</feature>
<dbReference type="InterPro" id="IPR008138">
    <property type="entry name" value="SapB_2"/>
</dbReference>
<dbReference type="InterPro" id="IPR051428">
    <property type="entry name" value="Sphingo_Act-Surfact_Prot"/>
</dbReference>
<dbReference type="InterPro" id="IPR008373">
    <property type="entry name" value="Saposin"/>
</dbReference>
<evidence type="ECO:0008006" key="12">
    <source>
        <dbReference type="Google" id="ProtNLM"/>
    </source>
</evidence>
<evidence type="ECO:0000259" key="8">
    <source>
        <dbReference type="PROSITE" id="PS50015"/>
    </source>
</evidence>
<dbReference type="GO" id="GO:0005576">
    <property type="term" value="C:extracellular region"/>
    <property type="evidence" value="ECO:0007669"/>
    <property type="project" value="UniProtKB-SubCell"/>
</dbReference>
<feature type="domain" description="Saposin B-type" evidence="8">
    <location>
        <begin position="729"/>
        <end position="811"/>
    </location>
</feature>
<feature type="domain" description="Saposin B-type" evidence="8">
    <location>
        <begin position="521"/>
        <end position="602"/>
    </location>
</feature>
<feature type="domain" description="Saposin B-type" evidence="8">
    <location>
        <begin position="278"/>
        <end position="359"/>
    </location>
</feature>
<dbReference type="PRINTS" id="PR01797">
    <property type="entry name" value="SAPOSIN"/>
</dbReference>
<dbReference type="PROSITE" id="PS51110">
    <property type="entry name" value="SAP_A"/>
    <property type="match status" value="1"/>
</dbReference>